<evidence type="ECO:0000313" key="1">
    <source>
        <dbReference type="EMBL" id="GAJ90723.1"/>
    </source>
</evidence>
<organism evidence="1 2">
    <name type="scientific">Rhizobium rhizogenes NBRC 13257</name>
    <dbReference type="NCBI Taxonomy" id="1220581"/>
    <lineage>
        <taxon>Bacteria</taxon>
        <taxon>Pseudomonadati</taxon>
        <taxon>Pseudomonadota</taxon>
        <taxon>Alphaproteobacteria</taxon>
        <taxon>Hyphomicrobiales</taxon>
        <taxon>Rhizobiaceae</taxon>
        <taxon>Rhizobium/Agrobacterium group</taxon>
        <taxon>Rhizobium</taxon>
    </lineage>
</organism>
<comment type="caution">
    <text evidence="1">The sequence shown here is derived from an EMBL/GenBank/DDBJ whole genome shotgun (WGS) entry which is preliminary data.</text>
</comment>
<dbReference type="Proteomes" id="UP000026941">
    <property type="component" value="Unassembled WGS sequence"/>
</dbReference>
<proteinExistence type="predicted"/>
<evidence type="ECO:0008006" key="3">
    <source>
        <dbReference type="Google" id="ProtNLM"/>
    </source>
</evidence>
<protein>
    <recommendedName>
        <fullName evidence="3">Glycosyl transferase</fullName>
    </recommendedName>
</protein>
<sequence>MVDRPWHRTLVKLGARVLLGSSRAHAQDWFPGLGIVRKSGVGEVFYHRAKVADLSNSDRLRDGASENIYIVGSGPSIRDCDLTGLEPKSAILLNGAIGLIGAQIATPLAVAVEDERFVWRHSEMMRRRIKPGMVCLFSVSVLRAISELDSRWLSDKTVILIDNISKPYGARRRLIDDLGKLDFVRLNAAGTAGFSFAPDLGVFQGGSVALSALQFAFYCSPKTIGFLGIDISNAGEPRFYETGDEAAFSGIARAEDRILEHFVLAREIASKRGVTFVNYSPVSALLKHGFGYDDRFAAASTI</sequence>
<dbReference type="AlphaFoldDB" id="A0AA87PUY9"/>
<dbReference type="EMBL" id="BAYX01000001">
    <property type="protein sequence ID" value="GAJ90723.1"/>
    <property type="molecule type" value="Genomic_DNA"/>
</dbReference>
<name>A0AA87PUY9_RHIRH</name>
<reference evidence="1 2" key="1">
    <citation type="submission" date="2014-05" db="EMBL/GenBank/DDBJ databases">
        <title>Whole genome shotgun sequence of Rhizobium rhizogenes NBRC 13257.</title>
        <authorList>
            <person name="Katano-Makiyama Y."/>
            <person name="Hosoyama A."/>
            <person name="Hashimoto M."/>
            <person name="Hosoyama Y."/>
            <person name="Noguchi M."/>
            <person name="Tsuchikane K."/>
            <person name="Kimura A."/>
            <person name="Ohji S."/>
            <person name="Ichikawa N."/>
            <person name="Yamazoe A."/>
            <person name="Fujita N."/>
        </authorList>
    </citation>
    <scope>NUCLEOTIDE SEQUENCE [LARGE SCALE GENOMIC DNA]</scope>
    <source>
        <strain evidence="1 2">NBRC 13257</strain>
    </source>
</reference>
<accession>A0AA87PUY9</accession>
<evidence type="ECO:0000313" key="2">
    <source>
        <dbReference type="Proteomes" id="UP000026941"/>
    </source>
</evidence>
<gene>
    <name evidence="1" type="ORF">RRH01S_01_01880</name>
</gene>
<dbReference type="RefSeq" id="WP_042469673.1">
    <property type="nucleotide sequence ID" value="NZ_BAYX01000001.1"/>
</dbReference>